<dbReference type="NCBIfam" id="TIGR00510">
    <property type="entry name" value="lipA"/>
    <property type="match status" value="1"/>
</dbReference>
<comment type="function">
    <text evidence="9">Catalyzes the radical-mediated insertion of two sulfur atoms into the C-6 and C-8 positions of the octanoyl moiety bound to the lipoyl domains of lipoate-dependent enzymes, thereby converting the octanoylated domains into lipoylated derivatives.</text>
</comment>
<keyword evidence="1 9" id="KW-0004">4Fe-4S</keyword>
<evidence type="ECO:0000313" key="12">
    <source>
        <dbReference type="Proteomes" id="UP000471298"/>
    </source>
</evidence>
<dbReference type="AlphaFoldDB" id="A0A6N7EZY6"/>
<dbReference type="HAMAP" id="MF_00206">
    <property type="entry name" value="Lipoyl_synth"/>
    <property type="match status" value="1"/>
</dbReference>
<dbReference type="NCBIfam" id="NF004019">
    <property type="entry name" value="PRK05481.1"/>
    <property type="match status" value="1"/>
</dbReference>
<dbReference type="InParanoid" id="A0A6N7EZY6"/>
<dbReference type="GO" id="GO:0051539">
    <property type="term" value="F:4 iron, 4 sulfur cluster binding"/>
    <property type="evidence" value="ECO:0007669"/>
    <property type="project" value="UniProtKB-UniRule"/>
</dbReference>
<evidence type="ECO:0000256" key="7">
    <source>
        <dbReference type="ARBA" id="ARBA00023014"/>
    </source>
</evidence>
<dbReference type="InterPro" id="IPR058240">
    <property type="entry name" value="rSAM_sf"/>
</dbReference>
<comment type="subcellular location">
    <subcellularLocation>
        <location evidence="9">Cytoplasm</location>
    </subcellularLocation>
</comment>
<dbReference type="SFLD" id="SFLDS00029">
    <property type="entry name" value="Radical_SAM"/>
    <property type="match status" value="1"/>
</dbReference>
<dbReference type="Proteomes" id="UP000471298">
    <property type="component" value="Unassembled WGS sequence"/>
</dbReference>
<dbReference type="UniPathway" id="UPA00538">
    <property type="reaction ID" value="UER00593"/>
</dbReference>
<dbReference type="InterPro" id="IPR031691">
    <property type="entry name" value="LIAS_N"/>
</dbReference>
<feature type="binding site" evidence="9">
    <location>
        <position position="334"/>
    </location>
    <ligand>
        <name>[4Fe-4S] cluster</name>
        <dbReference type="ChEBI" id="CHEBI:49883"/>
        <label>1</label>
    </ligand>
</feature>
<keyword evidence="5 9" id="KW-0479">Metal-binding</keyword>
<dbReference type="Pfam" id="PF16881">
    <property type="entry name" value="LIAS_N"/>
    <property type="match status" value="1"/>
</dbReference>
<dbReference type="PIRSF" id="PIRSF005963">
    <property type="entry name" value="Lipoyl_synth"/>
    <property type="match status" value="1"/>
</dbReference>
<feature type="binding site" evidence="9">
    <location>
        <position position="127"/>
    </location>
    <ligand>
        <name>[4Fe-4S] cluster</name>
        <dbReference type="ChEBI" id="CHEBI:49883"/>
        <label>2</label>
        <note>4Fe-4S-S-AdoMet</note>
    </ligand>
</feature>
<proteinExistence type="inferred from homology"/>
<dbReference type="SUPFAM" id="SSF102114">
    <property type="entry name" value="Radical SAM enzymes"/>
    <property type="match status" value="1"/>
</dbReference>
<dbReference type="GO" id="GO:0046872">
    <property type="term" value="F:metal ion binding"/>
    <property type="evidence" value="ECO:0007669"/>
    <property type="project" value="UniProtKB-KW"/>
</dbReference>
<dbReference type="SFLD" id="SFLDG01058">
    <property type="entry name" value="lipoyl_synthase_like"/>
    <property type="match status" value="1"/>
</dbReference>
<name>A0A6N7EZY6_9GAMM</name>
<dbReference type="PANTHER" id="PTHR10949:SF0">
    <property type="entry name" value="LIPOYL SYNTHASE, MITOCHONDRIAL"/>
    <property type="match status" value="1"/>
</dbReference>
<dbReference type="InterPro" id="IPR013785">
    <property type="entry name" value="Aldolase_TIM"/>
</dbReference>
<dbReference type="GO" id="GO:0009249">
    <property type="term" value="P:protein lipoylation"/>
    <property type="evidence" value="ECO:0007669"/>
    <property type="project" value="UniProtKB-UniRule"/>
</dbReference>
<comment type="pathway">
    <text evidence="9">Protein modification; protein lipoylation via endogenous pathway; protein N(6)-(lipoyl)lysine from octanoyl-[acyl-carrier-protein]: step 2/2.</text>
</comment>
<feature type="domain" description="Radical SAM core" evidence="10">
    <location>
        <begin position="105"/>
        <end position="323"/>
    </location>
</feature>
<dbReference type="GO" id="GO:0016992">
    <property type="term" value="F:lipoate synthase activity"/>
    <property type="evidence" value="ECO:0007669"/>
    <property type="project" value="UniProtKB-UniRule"/>
</dbReference>
<keyword evidence="6 9" id="KW-0408">Iron</keyword>
<keyword evidence="3 9" id="KW-0808">Transferase</keyword>
<dbReference type="InterPro" id="IPR006638">
    <property type="entry name" value="Elp3/MiaA/NifB-like_rSAM"/>
</dbReference>
<feature type="binding site" evidence="9">
    <location>
        <position position="124"/>
    </location>
    <ligand>
        <name>[4Fe-4S] cluster</name>
        <dbReference type="ChEBI" id="CHEBI:49883"/>
        <label>2</label>
        <note>4Fe-4S-S-AdoMet</note>
    </ligand>
</feature>
<keyword evidence="4 9" id="KW-0949">S-adenosyl-L-methionine</keyword>
<evidence type="ECO:0000256" key="4">
    <source>
        <dbReference type="ARBA" id="ARBA00022691"/>
    </source>
</evidence>
<dbReference type="FunCoup" id="A0A6N7EZY6">
    <property type="interactions" value="524"/>
</dbReference>
<keyword evidence="2 9" id="KW-0963">Cytoplasm</keyword>
<evidence type="ECO:0000256" key="1">
    <source>
        <dbReference type="ARBA" id="ARBA00022485"/>
    </source>
</evidence>
<dbReference type="GO" id="GO:0005737">
    <property type="term" value="C:cytoplasm"/>
    <property type="evidence" value="ECO:0007669"/>
    <property type="project" value="UniProtKB-SubCell"/>
</dbReference>
<dbReference type="EMBL" id="WHNW01000014">
    <property type="protein sequence ID" value="MPV86929.1"/>
    <property type="molecule type" value="Genomic_DNA"/>
</dbReference>
<dbReference type="SMART" id="SM00729">
    <property type="entry name" value="Elp3"/>
    <property type="match status" value="1"/>
</dbReference>
<dbReference type="EC" id="2.8.1.8" evidence="9"/>
<protein>
    <recommendedName>
        <fullName evidence="9">Lipoyl synthase</fullName>
        <ecNumber evidence="9">2.8.1.8</ecNumber>
    </recommendedName>
    <alternativeName>
        <fullName evidence="9">Lip-syn</fullName>
        <shortName evidence="9">LS</shortName>
    </alternativeName>
    <alternativeName>
        <fullName evidence="9">Lipoate synthase</fullName>
    </alternativeName>
    <alternativeName>
        <fullName evidence="9">Lipoic acid synthase</fullName>
    </alternativeName>
    <alternativeName>
        <fullName evidence="9">Sulfur insertion protein LipA</fullName>
    </alternativeName>
</protein>
<evidence type="ECO:0000256" key="9">
    <source>
        <dbReference type="HAMAP-Rule" id="MF_00206"/>
    </source>
</evidence>
<dbReference type="PANTHER" id="PTHR10949">
    <property type="entry name" value="LIPOYL SYNTHASE"/>
    <property type="match status" value="1"/>
</dbReference>
<evidence type="ECO:0000256" key="2">
    <source>
        <dbReference type="ARBA" id="ARBA00022490"/>
    </source>
</evidence>
<dbReference type="InterPro" id="IPR007197">
    <property type="entry name" value="rSAM"/>
</dbReference>
<evidence type="ECO:0000313" key="11">
    <source>
        <dbReference type="EMBL" id="MPV86929.1"/>
    </source>
</evidence>
<dbReference type="PROSITE" id="PS51918">
    <property type="entry name" value="RADICAL_SAM"/>
    <property type="match status" value="1"/>
</dbReference>
<evidence type="ECO:0000256" key="8">
    <source>
        <dbReference type="ARBA" id="ARBA00047326"/>
    </source>
</evidence>
<dbReference type="SFLD" id="SFLDF00271">
    <property type="entry name" value="lipoyl_synthase"/>
    <property type="match status" value="1"/>
</dbReference>
<comment type="similarity">
    <text evidence="9">Belongs to the radical SAM superfamily. Lipoyl synthase family.</text>
</comment>
<comment type="cofactor">
    <cofactor evidence="9">
        <name>[4Fe-4S] cluster</name>
        <dbReference type="ChEBI" id="CHEBI:49883"/>
    </cofactor>
    <text evidence="9">Binds 2 [4Fe-4S] clusters per subunit. One cluster is coordinated with 3 cysteines and an exchangeable S-adenosyl-L-methionine.</text>
</comment>
<feature type="binding site" evidence="9">
    <location>
        <position position="99"/>
    </location>
    <ligand>
        <name>[4Fe-4S] cluster</name>
        <dbReference type="ChEBI" id="CHEBI:49883"/>
        <label>1</label>
    </ligand>
</feature>
<keyword evidence="12" id="KW-1185">Reference proteome</keyword>
<gene>
    <name evidence="9 11" type="primary">lipA</name>
    <name evidence="11" type="ORF">GCU85_09345</name>
</gene>
<dbReference type="NCBIfam" id="NF009544">
    <property type="entry name" value="PRK12928.1"/>
    <property type="match status" value="1"/>
</dbReference>
<feature type="binding site" evidence="9">
    <location>
        <position position="120"/>
    </location>
    <ligand>
        <name>[4Fe-4S] cluster</name>
        <dbReference type="ChEBI" id="CHEBI:49883"/>
        <label>2</label>
        <note>4Fe-4S-S-AdoMet</note>
    </ligand>
</feature>
<evidence type="ECO:0000256" key="6">
    <source>
        <dbReference type="ARBA" id="ARBA00023004"/>
    </source>
</evidence>
<evidence type="ECO:0000256" key="5">
    <source>
        <dbReference type="ARBA" id="ARBA00022723"/>
    </source>
</evidence>
<reference evidence="11 12" key="1">
    <citation type="submission" date="2019-10" db="EMBL/GenBank/DDBJ databases">
        <title>Cardiobacteriales fam. a chemoheterotrophic member of the order Cardiobacteriales, and proposal of Cardiobacteriales fam. nov.</title>
        <authorList>
            <person name="Wang C."/>
        </authorList>
    </citation>
    <scope>NUCLEOTIDE SEQUENCE [LARGE SCALE GENOMIC DNA]</scope>
    <source>
        <strain evidence="11 12">ML27</strain>
    </source>
</reference>
<dbReference type="Pfam" id="PF04055">
    <property type="entry name" value="Radical_SAM"/>
    <property type="match status" value="1"/>
</dbReference>
<sequence length="345" mass="38500">MSHVNKKLANIPVATATLNKPALTRDGKVRPQPLQAGIKLLGKDKIARAPANITPTTNETRIQKPNWIRAKFPGGKAVRELKETLRKNNLHSVCEEANCPNLGECFGKGVASFMIMGAICTRRCTFCAVAHGRPNLLDPNEPENLARTIAEMKLRHVVITSVDRDDLLDGGAQHFVDCIRKVREYAPNTTVETLTPDFRGREQKALDILLTEPPDIFNHNLETTERLYRDARPGSDYQVSLDLLKNFKKACPSVPTKSGLMVGLGETDDEVYAVMRDMRAHDVDMLTIGQYLQPSNYHLPVKRYVTPAQFERYEATAIELGFTHVAAGPLVRSSYFADEHAQEIL</sequence>
<dbReference type="InterPro" id="IPR003698">
    <property type="entry name" value="Lipoyl_synth"/>
</dbReference>
<feature type="binding site" evidence="9">
    <location>
        <position position="105"/>
    </location>
    <ligand>
        <name>[4Fe-4S] cluster</name>
        <dbReference type="ChEBI" id="CHEBI:49883"/>
        <label>1</label>
    </ligand>
</feature>
<dbReference type="CDD" id="cd01335">
    <property type="entry name" value="Radical_SAM"/>
    <property type="match status" value="1"/>
</dbReference>
<accession>A0A6N7EZY6</accession>
<dbReference type="Gene3D" id="3.20.20.70">
    <property type="entry name" value="Aldolase class I"/>
    <property type="match status" value="1"/>
</dbReference>
<evidence type="ECO:0000256" key="3">
    <source>
        <dbReference type="ARBA" id="ARBA00022679"/>
    </source>
</evidence>
<comment type="caution">
    <text evidence="11">The sequence shown here is derived from an EMBL/GenBank/DDBJ whole genome shotgun (WGS) entry which is preliminary data.</text>
</comment>
<feature type="binding site" evidence="9">
    <location>
        <position position="94"/>
    </location>
    <ligand>
        <name>[4Fe-4S] cluster</name>
        <dbReference type="ChEBI" id="CHEBI:49883"/>
        <label>1</label>
    </ligand>
</feature>
<evidence type="ECO:0000259" key="10">
    <source>
        <dbReference type="PROSITE" id="PS51918"/>
    </source>
</evidence>
<keyword evidence="7 9" id="KW-0411">Iron-sulfur</keyword>
<organism evidence="11 12">
    <name type="scientific">Ostreibacterium oceani</name>
    <dbReference type="NCBI Taxonomy" id="2654998"/>
    <lineage>
        <taxon>Bacteria</taxon>
        <taxon>Pseudomonadati</taxon>
        <taxon>Pseudomonadota</taxon>
        <taxon>Gammaproteobacteria</taxon>
        <taxon>Cardiobacteriales</taxon>
        <taxon>Ostreibacteriaceae</taxon>
        <taxon>Ostreibacterium</taxon>
    </lineage>
</organism>
<comment type="catalytic activity">
    <reaction evidence="8 9">
        <text>[[Fe-S] cluster scaffold protein carrying a second [4Fe-4S](2+) cluster] + N(6)-octanoyl-L-lysyl-[protein] + 2 oxidized [2Fe-2S]-[ferredoxin] + 2 S-adenosyl-L-methionine + 4 H(+) = [[Fe-S] cluster scaffold protein] + N(6)-[(R)-dihydrolipoyl]-L-lysyl-[protein] + 4 Fe(3+) + 2 hydrogen sulfide + 2 5'-deoxyadenosine + 2 L-methionine + 2 reduced [2Fe-2S]-[ferredoxin]</text>
        <dbReference type="Rhea" id="RHEA:16585"/>
        <dbReference type="Rhea" id="RHEA-COMP:9928"/>
        <dbReference type="Rhea" id="RHEA-COMP:10000"/>
        <dbReference type="Rhea" id="RHEA-COMP:10001"/>
        <dbReference type="Rhea" id="RHEA-COMP:10475"/>
        <dbReference type="Rhea" id="RHEA-COMP:14568"/>
        <dbReference type="Rhea" id="RHEA-COMP:14569"/>
        <dbReference type="ChEBI" id="CHEBI:15378"/>
        <dbReference type="ChEBI" id="CHEBI:17319"/>
        <dbReference type="ChEBI" id="CHEBI:29034"/>
        <dbReference type="ChEBI" id="CHEBI:29919"/>
        <dbReference type="ChEBI" id="CHEBI:33722"/>
        <dbReference type="ChEBI" id="CHEBI:33737"/>
        <dbReference type="ChEBI" id="CHEBI:33738"/>
        <dbReference type="ChEBI" id="CHEBI:57844"/>
        <dbReference type="ChEBI" id="CHEBI:59789"/>
        <dbReference type="ChEBI" id="CHEBI:78809"/>
        <dbReference type="ChEBI" id="CHEBI:83100"/>
        <dbReference type="EC" id="2.8.1.8"/>
    </reaction>
</comment>
<dbReference type="FunFam" id="3.20.20.70:FF:000040">
    <property type="entry name" value="Lipoyl synthase"/>
    <property type="match status" value="1"/>
</dbReference>